<reference evidence="2" key="1">
    <citation type="submission" date="2017-01" db="EMBL/GenBank/DDBJ databases">
        <title>Comparative genomics of anhydrobiosis in the tardigrade Hypsibius dujardini.</title>
        <authorList>
            <person name="Yoshida Y."/>
            <person name="Koutsovoulos G."/>
            <person name="Laetsch D."/>
            <person name="Stevens L."/>
            <person name="Kumar S."/>
            <person name="Horikawa D."/>
            <person name="Ishino K."/>
            <person name="Komine S."/>
            <person name="Tomita M."/>
            <person name="Blaxter M."/>
            <person name="Arakawa K."/>
        </authorList>
    </citation>
    <scope>NUCLEOTIDE SEQUENCE [LARGE SCALE GENOMIC DNA]</scope>
    <source>
        <strain evidence="2">Z151</strain>
    </source>
</reference>
<protein>
    <submittedName>
        <fullName evidence="1">Uncharacterized protein</fullName>
    </submittedName>
</protein>
<proteinExistence type="predicted"/>
<sequence length="241" mass="27095">MNPLLEQVLQRSAAQPQPKFTFNAISAKDCVALNTDNCQVGSLRASRGMFFQLHGKRRFTEQMFDPVADILVSLTISEFPQFSVTLFASASIKLTTLQRLDFWKCQGIVIQRNDFLPFPSLRYLSFIGGSTIASIEENAFDSLLYLRHITFEGFDTSSELSSGLRSHLNLLHCSVEYKWLGDWLQRRSYLILPKKSDEIYSVGGISHGEVTKANTFIPVDCASSKLIADNKDGPFSSLMDF</sequence>
<evidence type="ECO:0000313" key="1">
    <source>
        <dbReference type="EMBL" id="OQV17208.1"/>
    </source>
</evidence>
<dbReference type="InterPro" id="IPR032675">
    <property type="entry name" value="LRR_dom_sf"/>
</dbReference>
<dbReference type="EMBL" id="MTYJ01000064">
    <property type="protein sequence ID" value="OQV17208.1"/>
    <property type="molecule type" value="Genomic_DNA"/>
</dbReference>
<accession>A0A1W0WPS3</accession>
<evidence type="ECO:0000313" key="2">
    <source>
        <dbReference type="Proteomes" id="UP000192578"/>
    </source>
</evidence>
<gene>
    <name evidence="1" type="ORF">BV898_08701</name>
</gene>
<organism evidence="1 2">
    <name type="scientific">Hypsibius exemplaris</name>
    <name type="common">Freshwater tardigrade</name>
    <dbReference type="NCBI Taxonomy" id="2072580"/>
    <lineage>
        <taxon>Eukaryota</taxon>
        <taxon>Metazoa</taxon>
        <taxon>Ecdysozoa</taxon>
        <taxon>Tardigrada</taxon>
        <taxon>Eutardigrada</taxon>
        <taxon>Parachela</taxon>
        <taxon>Hypsibioidea</taxon>
        <taxon>Hypsibiidae</taxon>
        <taxon>Hypsibius</taxon>
    </lineage>
</organism>
<dbReference type="Proteomes" id="UP000192578">
    <property type="component" value="Unassembled WGS sequence"/>
</dbReference>
<keyword evidence="2" id="KW-1185">Reference proteome</keyword>
<comment type="caution">
    <text evidence="1">The sequence shown here is derived from an EMBL/GenBank/DDBJ whole genome shotgun (WGS) entry which is preliminary data.</text>
</comment>
<dbReference type="SUPFAM" id="SSF52058">
    <property type="entry name" value="L domain-like"/>
    <property type="match status" value="1"/>
</dbReference>
<name>A0A1W0WPS3_HYPEX</name>
<dbReference type="AlphaFoldDB" id="A0A1W0WPS3"/>
<dbReference type="Gene3D" id="3.80.10.10">
    <property type="entry name" value="Ribonuclease Inhibitor"/>
    <property type="match status" value="1"/>
</dbReference>